<proteinExistence type="predicted"/>
<gene>
    <name evidence="2" type="ORF">RGF97_20850</name>
</gene>
<keyword evidence="3" id="KW-1185">Reference proteome</keyword>
<name>A0ABY9RX73_9ACTN</name>
<dbReference type="Proteomes" id="UP001250858">
    <property type="component" value="Chromosome"/>
</dbReference>
<evidence type="ECO:0008006" key="4">
    <source>
        <dbReference type="Google" id="ProtNLM"/>
    </source>
</evidence>
<evidence type="ECO:0000256" key="1">
    <source>
        <dbReference type="SAM" id="MobiDB-lite"/>
    </source>
</evidence>
<evidence type="ECO:0000313" key="2">
    <source>
        <dbReference type="EMBL" id="WMX46780.1"/>
    </source>
</evidence>
<protein>
    <recommendedName>
        <fullName evidence="4">Lipoprotein</fullName>
    </recommendedName>
</protein>
<organism evidence="2 3">
    <name type="scientific">Streptomyces roseicoloratus</name>
    <dbReference type="NCBI Taxonomy" id="2508722"/>
    <lineage>
        <taxon>Bacteria</taxon>
        <taxon>Bacillati</taxon>
        <taxon>Actinomycetota</taxon>
        <taxon>Actinomycetes</taxon>
        <taxon>Kitasatosporales</taxon>
        <taxon>Streptomycetaceae</taxon>
        <taxon>Streptomyces</taxon>
    </lineage>
</organism>
<sequence>MVGCGGGSAVAPDECEEKRRRRPGYLVEDGEIWQQDGRRVAPSVID</sequence>
<feature type="region of interest" description="Disordered" evidence="1">
    <location>
        <begin position="1"/>
        <end position="22"/>
    </location>
</feature>
<evidence type="ECO:0000313" key="3">
    <source>
        <dbReference type="Proteomes" id="UP001250858"/>
    </source>
</evidence>
<dbReference type="EMBL" id="CP133762">
    <property type="protein sequence ID" value="WMX46780.1"/>
    <property type="molecule type" value="Genomic_DNA"/>
</dbReference>
<accession>A0ABY9RX73</accession>
<dbReference type="RefSeq" id="WP_164986327.1">
    <property type="nucleotide sequence ID" value="NZ_CP133762.1"/>
</dbReference>
<reference evidence="2 3" key="1">
    <citation type="submission" date="2023-09" db="EMBL/GenBank/DDBJ databases">
        <title>Complete genome of Streptomyces roseicoloratus T14.</title>
        <authorList>
            <person name="Bashizi T."/>
            <person name="Kim M.-J."/>
            <person name="Lee G."/>
            <person name="Tagele S.B."/>
            <person name="Shin J.-H."/>
        </authorList>
    </citation>
    <scope>NUCLEOTIDE SEQUENCE [LARGE SCALE GENOMIC DNA]</scope>
    <source>
        <strain evidence="2 3">T14</strain>
    </source>
</reference>